<dbReference type="Gene3D" id="1.10.10.10">
    <property type="entry name" value="Winged helix-like DNA-binding domain superfamily/Winged helix DNA-binding domain"/>
    <property type="match status" value="1"/>
</dbReference>
<keyword evidence="3" id="KW-0238">DNA-binding</keyword>
<dbReference type="GO" id="GO:0003700">
    <property type="term" value="F:DNA-binding transcription factor activity"/>
    <property type="evidence" value="ECO:0007669"/>
    <property type="project" value="InterPro"/>
</dbReference>
<dbReference type="Pfam" id="PF00126">
    <property type="entry name" value="HTH_1"/>
    <property type="match status" value="1"/>
</dbReference>
<gene>
    <name evidence="6" type="ORF">B4N89_32965</name>
</gene>
<evidence type="ECO:0000259" key="5">
    <source>
        <dbReference type="PROSITE" id="PS50931"/>
    </source>
</evidence>
<dbReference type="PROSITE" id="PS50931">
    <property type="entry name" value="HTH_LYSR"/>
    <property type="match status" value="1"/>
</dbReference>
<dbReference type="PANTHER" id="PTHR30346">
    <property type="entry name" value="TRANSCRIPTIONAL DUAL REGULATOR HCAR-RELATED"/>
    <property type="match status" value="1"/>
</dbReference>
<accession>A0A1T3NQ38</accession>
<dbReference type="AlphaFoldDB" id="A0A1T3NQ38"/>
<evidence type="ECO:0000256" key="4">
    <source>
        <dbReference type="ARBA" id="ARBA00023163"/>
    </source>
</evidence>
<dbReference type="Proteomes" id="UP000190037">
    <property type="component" value="Unassembled WGS sequence"/>
</dbReference>
<dbReference type="RefSeq" id="WP_078980129.1">
    <property type="nucleotide sequence ID" value="NZ_MWQN01000002.1"/>
</dbReference>
<keyword evidence="7" id="KW-1185">Reference proteome</keyword>
<dbReference type="InterPro" id="IPR036388">
    <property type="entry name" value="WH-like_DNA-bd_sf"/>
</dbReference>
<dbReference type="STRING" id="159449.B4N89_32965"/>
<keyword evidence="2" id="KW-0805">Transcription regulation</keyword>
<dbReference type="InterPro" id="IPR036390">
    <property type="entry name" value="WH_DNA-bd_sf"/>
</dbReference>
<evidence type="ECO:0000313" key="6">
    <source>
        <dbReference type="EMBL" id="OPC78929.1"/>
    </source>
</evidence>
<feature type="domain" description="HTH lysR-type" evidence="5">
    <location>
        <begin position="1"/>
        <end position="58"/>
    </location>
</feature>
<proteinExistence type="inferred from homology"/>
<protein>
    <submittedName>
        <fullName evidence="6">LysR family transcriptional regulator</fullName>
    </submittedName>
</protein>
<evidence type="ECO:0000256" key="3">
    <source>
        <dbReference type="ARBA" id="ARBA00023125"/>
    </source>
</evidence>
<dbReference type="CDD" id="cd08414">
    <property type="entry name" value="PBP2_LTTR_aromatics_like"/>
    <property type="match status" value="1"/>
</dbReference>
<dbReference type="InterPro" id="IPR000847">
    <property type="entry name" value="LysR_HTH_N"/>
</dbReference>
<comment type="similarity">
    <text evidence="1">Belongs to the LysR transcriptional regulatory family.</text>
</comment>
<dbReference type="OrthoDB" id="79118at2"/>
<comment type="caution">
    <text evidence="6">The sequence shown here is derived from an EMBL/GenBank/DDBJ whole genome shotgun (WGS) entry which is preliminary data.</text>
</comment>
<dbReference type="PANTHER" id="PTHR30346:SF0">
    <property type="entry name" value="HCA OPERON TRANSCRIPTIONAL ACTIVATOR HCAR"/>
    <property type="match status" value="1"/>
</dbReference>
<dbReference type="Gene3D" id="3.40.190.10">
    <property type="entry name" value="Periplasmic binding protein-like II"/>
    <property type="match status" value="2"/>
</dbReference>
<keyword evidence="4" id="KW-0804">Transcription</keyword>
<dbReference type="SUPFAM" id="SSF46785">
    <property type="entry name" value="Winged helix' DNA-binding domain"/>
    <property type="match status" value="1"/>
</dbReference>
<evidence type="ECO:0000256" key="1">
    <source>
        <dbReference type="ARBA" id="ARBA00009437"/>
    </source>
</evidence>
<reference evidence="6 7" key="1">
    <citation type="submission" date="2017-03" db="EMBL/GenBank/DDBJ databases">
        <title>Draft genome sequence of Streptomyces scabrisporus NF3, endophyte isolated from Amphipterygium adstringens.</title>
        <authorList>
            <person name="Vazquez M."/>
            <person name="Ceapa C.D."/>
            <person name="Rodriguez Luna D."/>
            <person name="Sanchez Esquivel S."/>
        </authorList>
    </citation>
    <scope>NUCLEOTIDE SEQUENCE [LARGE SCALE GENOMIC DNA]</scope>
    <source>
        <strain evidence="6 7">NF3</strain>
    </source>
</reference>
<dbReference type="InterPro" id="IPR005119">
    <property type="entry name" value="LysR_subst-bd"/>
</dbReference>
<dbReference type="SUPFAM" id="SSF53850">
    <property type="entry name" value="Periplasmic binding protein-like II"/>
    <property type="match status" value="1"/>
</dbReference>
<sequence length="297" mass="32246">MELRDIEIFLALAEELHFGRTADRLLISSARVSQAIKQQERRIGAPLFERTSRRVALTPIGEQLREDLAAGYQRIQDGIERAAASARGLTGTLRLGTMDATLAEIPEILETFRTRHPDCEVRIREAHIGNPFGLLRAGEVDLQLVWLPVEEPDLTVGPIVLTEPLVLAVSARHEFAGRESVSLEDLAVGPVFGFDDSVPAYWAEAINPAQTPSGKPIPRGPVSSTAHETLTTIAAGLAISPVPLHAVKYFPRGDIAYIPIHDSPVLSWALIHRTAALSPLARAFTRAAEDTLAAAES</sequence>
<dbReference type="Pfam" id="PF03466">
    <property type="entry name" value="LysR_substrate"/>
    <property type="match status" value="1"/>
</dbReference>
<evidence type="ECO:0000256" key="2">
    <source>
        <dbReference type="ARBA" id="ARBA00023015"/>
    </source>
</evidence>
<dbReference type="FunFam" id="1.10.10.10:FF:000001">
    <property type="entry name" value="LysR family transcriptional regulator"/>
    <property type="match status" value="1"/>
</dbReference>
<evidence type="ECO:0000313" key="7">
    <source>
        <dbReference type="Proteomes" id="UP000190037"/>
    </source>
</evidence>
<dbReference type="GO" id="GO:0003677">
    <property type="term" value="F:DNA binding"/>
    <property type="evidence" value="ECO:0007669"/>
    <property type="project" value="UniProtKB-KW"/>
</dbReference>
<dbReference type="EMBL" id="MWQN01000002">
    <property type="protein sequence ID" value="OPC78929.1"/>
    <property type="molecule type" value="Genomic_DNA"/>
</dbReference>
<name>A0A1T3NQ38_9ACTN</name>
<dbReference type="GO" id="GO:0032993">
    <property type="term" value="C:protein-DNA complex"/>
    <property type="evidence" value="ECO:0007669"/>
    <property type="project" value="TreeGrafter"/>
</dbReference>
<organism evidence="6 7">
    <name type="scientific">Embleya scabrispora</name>
    <dbReference type="NCBI Taxonomy" id="159449"/>
    <lineage>
        <taxon>Bacteria</taxon>
        <taxon>Bacillati</taxon>
        <taxon>Actinomycetota</taxon>
        <taxon>Actinomycetes</taxon>
        <taxon>Kitasatosporales</taxon>
        <taxon>Streptomycetaceae</taxon>
        <taxon>Embleya</taxon>
    </lineage>
</organism>